<evidence type="ECO:0000256" key="4">
    <source>
        <dbReference type="ARBA" id="ARBA00022679"/>
    </source>
</evidence>
<dbReference type="Gene3D" id="2.170.270.10">
    <property type="entry name" value="SET domain"/>
    <property type="match status" value="1"/>
</dbReference>
<keyword evidence="2" id="KW-0158">Chromosome</keyword>
<evidence type="ECO:0000256" key="5">
    <source>
        <dbReference type="ARBA" id="ARBA00022691"/>
    </source>
</evidence>
<dbReference type="SUPFAM" id="SSF82199">
    <property type="entry name" value="SET domain"/>
    <property type="match status" value="1"/>
</dbReference>
<name>A0A8J4C754_9CHLO</name>
<evidence type="ECO:0000256" key="6">
    <source>
        <dbReference type="ARBA" id="ARBA00022723"/>
    </source>
</evidence>
<dbReference type="InterPro" id="IPR050973">
    <property type="entry name" value="H3K9_Histone-Lys_N-MTase"/>
</dbReference>
<evidence type="ECO:0000259" key="10">
    <source>
        <dbReference type="PROSITE" id="PS50868"/>
    </source>
</evidence>
<organism evidence="11 12">
    <name type="scientific">Volvox reticuliferus</name>
    <dbReference type="NCBI Taxonomy" id="1737510"/>
    <lineage>
        <taxon>Eukaryota</taxon>
        <taxon>Viridiplantae</taxon>
        <taxon>Chlorophyta</taxon>
        <taxon>core chlorophytes</taxon>
        <taxon>Chlorophyceae</taxon>
        <taxon>CS clade</taxon>
        <taxon>Chlamydomonadales</taxon>
        <taxon>Volvocaceae</taxon>
        <taxon>Volvox</taxon>
    </lineage>
</organism>
<keyword evidence="12" id="KW-1185">Reference proteome</keyword>
<dbReference type="PROSITE" id="PS50868">
    <property type="entry name" value="POST_SET"/>
    <property type="match status" value="1"/>
</dbReference>
<keyword evidence="3" id="KW-0489">Methyltransferase</keyword>
<dbReference type="PANTHER" id="PTHR46223:SF3">
    <property type="entry name" value="HISTONE-LYSINE N-METHYLTRANSFERASE SET-23"/>
    <property type="match status" value="1"/>
</dbReference>
<dbReference type="PROSITE" id="PS50280">
    <property type="entry name" value="SET"/>
    <property type="match status" value="1"/>
</dbReference>
<feature type="compositionally biased region" description="Basic and acidic residues" evidence="8">
    <location>
        <begin position="209"/>
        <end position="223"/>
    </location>
</feature>
<feature type="region of interest" description="Disordered" evidence="8">
    <location>
        <begin position="199"/>
        <end position="236"/>
    </location>
</feature>
<protein>
    <submittedName>
        <fullName evidence="11">Uncharacterized protein</fullName>
    </submittedName>
</protein>
<comment type="subcellular location">
    <subcellularLocation>
        <location evidence="1">Chromosome</location>
    </subcellularLocation>
</comment>
<keyword evidence="4" id="KW-0808">Transferase</keyword>
<feature type="domain" description="Post-SET" evidence="10">
    <location>
        <begin position="539"/>
        <end position="555"/>
    </location>
</feature>
<gene>
    <name evidence="11" type="ORF">Vretifemale_5776</name>
</gene>
<proteinExistence type="predicted"/>
<dbReference type="GO" id="GO:0005694">
    <property type="term" value="C:chromosome"/>
    <property type="evidence" value="ECO:0007669"/>
    <property type="project" value="UniProtKB-SubCell"/>
</dbReference>
<evidence type="ECO:0000256" key="2">
    <source>
        <dbReference type="ARBA" id="ARBA00022454"/>
    </source>
</evidence>
<dbReference type="Pfam" id="PF00856">
    <property type="entry name" value="SET"/>
    <property type="match status" value="1"/>
</dbReference>
<dbReference type="SMART" id="SM00317">
    <property type="entry name" value="SET"/>
    <property type="match status" value="1"/>
</dbReference>
<keyword evidence="5" id="KW-0949">S-adenosyl-L-methionine</keyword>
<feature type="region of interest" description="Disordered" evidence="8">
    <location>
        <begin position="158"/>
        <end position="181"/>
    </location>
</feature>
<dbReference type="GO" id="GO:0008168">
    <property type="term" value="F:methyltransferase activity"/>
    <property type="evidence" value="ECO:0007669"/>
    <property type="project" value="UniProtKB-KW"/>
</dbReference>
<evidence type="ECO:0000256" key="7">
    <source>
        <dbReference type="ARBA" id="ARBA00022833"/>
    </source>
</evidence>
<accession>A0A8J4C754</accession>
<evidence type="ECO:0000313" key="11">
    <source>
        <dbReference type="EMBL" id="GIL76040.1"/>
    </source>
</evidence>
<dbReference type="GO" id="GO:0032259">
    <property type="term" value="P:methylation"/>
    <property type="evidence" value="ECO:0007669"/>
    <property type="project" value="UniProtKB-KW"/>
</dbReference>
<comment type="caution">
    <text evidence="11">The sequence shown here is derived from an EMBL/GenBank/DDBJ whole genome shotgun (WGS) entry which is preliminary data.</text>
</comment>
<keyword evidence="6" id="KW-0479">Metal-binding</keyword>
<dbReference type="EMBL" id="BNCP01000008">
    <property type="protein sequence ID" value="GIL76040.1"/>
    <property type="molecule type" value="Genomic_DNA"/>
</dbReference>
<evidence type="ECO:0000256" key="1">
    <source>
        <dbReference type="ARBA" id="ARBA00004286"/>
    </source>
</evidence>
<feature type="domain" description="SET" evidence="9">
    <location>
        <begin position="384"/>
        <end position="511"/>
    </location>
</feature>
<dbReference type="InterPro" id="IPR001214">
    <property type="entry name" value="SET_dom"/>
</dbReference>
<dbReference type="Proteomes" id="UP000747110">
    <property type="component" value="Unassembled WGS sequence"/>
</dbReference>
<dbReference type="OrthoDB" id="5792673at2759"/>
<evidence type="ECO:0000256" key="8">
    <source>
        <dbReference type="SAM" id="MobiDB-lite"/>
    </source>
</evidence>
<reference evidence="11" key="1">
    <citation type="journal article" date="2021" name="Proc. Natl. Acad. Sci. U.S.A.">
        <title>Three genomes in the algal genus Volvox reveal the fate of a haploid sex-determining region after a transition to homothallism.</title>
        <authorList>
            <person name="Yamamoto K."/>
            <person name="Hamaji T."/>
            <person name="Kawai-Toyooka H."/>
            <person name="Matsuzaki R."/>
            <person name="Takahashi F."/>
            <person name="Nishimura Y."/>
            <person name="Kawachi M."/>
            <person name="Noguchi H."/>
            <person name="Minakuchi Y."/>
            <person name="Umen J.G."/>
            <person name="Toyoda A."/>
            <person name="Nozaki H."/>
        </authorList>
    </citation>
    <scope>NUCLEOTIDE SEQUENCE</scope>
    <source>
        <strain evidence="11">NIES-3786</strain>
    </source>
</reference>
<dbReference type="InterPro" id="IPR003616">
    <property type="entry name" value="Post-SET_dom"/>
</dbReference>
<dbReference type="InterPro" id="IPR046341">
    <property type="entry name" value="SET_dom_sf"/>
</dbReference>
<keyword evidence="7" id="KW-0862">Zinc</keyword>
<sequence>MDEERPVNDRFPAVGAIEHLVIIKVFDVLLSHLPFNRDVARLGASCSAAASALRLHLAALHRDFSLGAEPRHPVAVLPLPPCSIRPPVPLNFTYNAALGLWAGGGGLLTADDGCNATCACCNRNHAHRYFSMDWSSAAAGSTLGTGIAPAAAAAAAAGYQPDPARRPAQLHGGGGPARRRCHDQDRIETDGATHPCKEAAAQAMQTASKEQRSLMESDSDHRSTSRSRPISGGDGCSFSNRGLRKDCNDSAFVVVDGDSGGGSICDDVYGGYGQRDDAVILWCSCPCGVAVPSRQPAYDMKVGGLSPHLCTGVPTGGASAAYIMECGPACACSPACGQVHPRRPRECGWERGLEDTGLKMEAHGGVSRSTSPCPTRLTQGGLVVRVAIRWQEAKGWGVVALEPIPARRFICLYGGEYVTTTEAEGRLKEYDVAGQGHALLVVREILLSGLALRINIDATLLGNVARFFNHSCDGGNMMLMVVRRRGNFVPAVALFASRNITVGEELTFAYGSPSRGNGGFCTRAGHAGDKAGGGGRVNGLRPCHCGTPACLGYMPSDEL</sequence>
<evidence type="ECO:0000256" key="3">
    <source>
        <dbReference type="ARBA" id="ARBA00022603"/>
    </source>
</evidence>
<dbReference type="GO" id="GO:0046872">
    <property type="term" value="F:metal ion binding"/>
    <property type="evidence" value="ECO:0007669"/>
    <property type="project" value="UniProtKB-KW"/>
</dbReference>
<dbReference type="AlphaFoldDB" id="A0A8J4C754"/>
<evidence type="ECO:0000313" key="12">
    <source>
        <dbReference type="Proteomes" id="UP000747110"/>
    </source>
</evidence>
<dbReference type="PANTHER" id="PTHR46223">
    <property type="entry name" value="HISTONE-LYSINE N-METHYLTRANSFERASE SUV39H"/>
    <property type="match status" value="1"/>
</dbReference>
<evidence type="ECO:0000259" key="9">
    <source>
        <dbReference type="PROSITE" id="PS50280"/>
    </source>
</evidence>